<organism evidence="3 4">
    <name type="scientific">Chryseobacterium turcicum</name>
    <dbReference type="NCBI Taxonomy" id="2898076"/>
    <lineage>
        <taxon>Bacteria</taxon>
        <taxon>Pseudomonadati</taxon>
        <taxon>Bacteroidota</taxon>
        <taxon>Flavobacteriia</taxon>
        <taxon>Flavobacteriales</taxon>
        <taxon>Weeksellaceae</taxon>
        <taxon>Chryseobacterium group</taxon>
        <taxon>Chryseobacterium</taxon>
    </lineage>
</organism>
<reference evidence="3" key="1">
    <citation type="submission" date="2021-11" db="EMBL/GenBank/DDBJ databases">
        <title>Description of novel Chryseobacterium species.</title>
        <authorList>
            <person name="Saticioglu I.B."/>
            <person name="Ay H."/>
            <person name="Altun S."/>
            <person name="Duman M."/>
        </authorList>
    </citation>
    <scope>NUCLEOTIDE SEQUENCE</scope>
    <source>
        <strain evidence="3">C-17</strain>
    </source>
</reference>
<dbReference type="Proteomes" id="UP001108025">
    <property type="component" value="Unassembled WGS sequence"/>
</dbReference>
<evidence type="ECO:0000256" key="2">
    <source>
        <dbReference type="SAM" id="SignalP"/>
    </source>
</evidence>
<proteinExistence type="predicted"/>
<keyword evidence="2" id="KW-0732">Signal</keyword>
<dbReference type="AlphaFoldDB" id="A0A9Q3V0G6"/>
<dbReference type="EMBL" id="JAJNAY010000001">
    <property type="protein sequence ID" value="MCD1115561.1"/>
    <property type="molecule type" value="Genomic_DNA"/>
</dbReference>
<gene>
    <name evidence="3" type="ORF">LO744_01550</name>
</gene>
<evidence type="ECO:0000313" key="4">
    <source>
        <dbReference type="Proteomes" id="UP001108025"/>
    </source>
</evidence>
<comment type="caution">
    <text evidence="3">The sequence shown here is derived from an EMBL/GenBank/DDBJ whole genome shotgun (WGS) entry which is preliminary data.</text>
</comment>
<sequence length="60" mass="6050">MLQLILMLLGLAFSNGNTTNCNNNNQDPITVQNSGGTGFDPGTGTDPGDTSGGSGQKPPL</sequence>
<feature type="chain" id="PRO_5040350343" evidence="2">
    <location>
        <begin position="20"/>
        <end position="60"/>
    </location>
</feature>
<accession>A0A9Q3V0G6</accession>
<feature type="compositionally biased region" description="Gly residues" evidence="1">
    <location>
        <begin position="50"/>
        <end position="60"/>
    </location>
</feature>
<evidence type="ECO:0000256" key="1">
    <source>
        <dbReference type="SAM" id="MobiDB-lite"/>
    </source>
</evidence>
<feature type="signal peptide" evidence="2">
    <location>
        <begin position="1"/>
        <end position="19"/>
    </location>
</feature>
<dbReference type="RefSeq" id="WP_230666699.1">
    <property type="nucleotide sequence ID" value="NZ_JAJNAY010000001.1"/>
</dbReference>
<evidence type="ECO:0000313" key="3">
    <source>
        <dbReference type="EMBL" id="MCD1115561.1"/>
    </source>
</evidence>
<name>A0A9Q3V0G6_9FLAO</name>
<protein>
    <submittedName>
        <fullName evidence="3">Uncharacterized protein</fullName>
    </submittedName>
</protein>
<keyword evidence="4" id="KW-1185">Reference proteome</keyword>
<feature type="region of interest" description="Disordered" evidence="1">
    <location>
        <begin position="17"/>
        <end position="60"/>
    </location>
</feature>